<proteinExistence type="predicted"/>
<sequence>MSGRPPSREADEARRQQALRDIDRVMAESETVGGSSFVRMAKRAQDHLQADDKPEGDRIEVWGTRIGRMAGLVFFAGLLIHLAVTYLF</sequence>
<dbReference type="RefSeq" id="WP_149893205.1">
    <property type="nucleotide sequence ID" value="NZ_JBHUFA010000016.1"/>
</dbReference>
<keyword evidence="1" id="KW-1133">Transmembrane helix</keyword>
<keyword evidence="3" id="KW-1185">Reference proteome</keyword>
<evidence type="ECO:0000313" key="2">
    <source>
        <dbReference type="EMBL" id="MFD1697626.1"/>
    </source>
</evidence>
<comment type="caution">
    <text evidence="2">The sequence shown here is derived from an EMBL/GenBank/DDBJ whole genome shotgun (WGS) entry which is preliminary data.</text>
</comment>
<evidence type="ECO:0000256" key="1">
    <source>
        <dbReference type="SAM" id="Phobius"/>
    </source>
</evidence>
<dbReference type="EMBL" id="JBHUFA010000016">
    <property type="protein sequence ID" value="MFD1697626.1"/>
    <property type="molecule type" value="Genomic_DNA"/>
</dbReference>
<reference evidence="3" key="1">
    <citation type="journal article" date="2019" name="Int. J. Syst. Evol. Microbiol.">
        <title>The Global Catalogue of Microorganisms (GCM) 10K type strain sequencing project: providing services to taxonomists for standard genome sequencing and annotation.</title>
        <authorList>
            <consortium name="The Broad Institute Genomics Platform"/>
            <consortium name="The Broad Institute Genome Sequencing Center for Infectious Disease"/>
            <person name="Wu L."/>
            <person name="Ma J."/>
        </authorList>
    </citation>
    <scope>NUCLEOTIDE SEQUENCE [LARGE SCALE GENOMIC DNA]</scope>
    <source>
        <strain evidence="3">JCM 3369</strain>
    </source>
</reference>
<evidence type="ECO:0000313" key="3">
    <source>
        <dbReference type="Proteomes" id="UP001597327"/>
    </source>
</evidence>
<accession>A0ABW4K3N9</accession>
<keyword evidence="1" id="KW-0472">Membrane</keyword>
<feature type="transmembrane region" description="Helical" evidence="1">
    <location>
        <begin position="69"/>
        <end position="87"/>
    </location>
</feature>
<organism evidence="2 3">
    <name type="scientific">Roseibium aestuarii</name>
    <dbReference type="NCBI Taxonomy" id="2600299"/>
    <lineage>
        <taxon>Bacteria</taxon>
        <taxon>Pseudomonadati</taxon>
        <taxon>Pseudomonadota</taxon>
        <taxon>Alphaproteobacteria</taxon>
        <taxon>Hyphomicrobiales</taxon>
        <taxon>Stappiaceae</taxon>
        <taxon>Roseibium</taxon>
    </lineage>
</organism>
<name>A0ABW4K3N9_9HYPH</name>
<keyword evidence="1" id="KW-0812">Transmembrane</keyword>
<gene>
    <name evidence="2" type="ORF">ACFSC7_19070</name>
</gene>
<protein>
    <submittedName>
        <fullName evidence="2">Uncharacterized protein</fullName>
    </submittedName>
</protein>
<dbReference type="Proteomes" id="UP001597327">
    <property type="component" value="Unassembled WGS sequence"/>
</dbReference>